<organism evidence="5 6">
    <name type="scientific">Acinetobacter modestus</name>
    <dbReference type="NCBI Taxonomy" id="1776740"/>
    <lineage>
        <taxon>Bacteria</taxon>
        <taxon>Pseudomonadati</taxon>
        <taxon>Pseudomonadota</taxon>
        <taxon>Gammaproteobacteria</taxon>
        <taxon>Moraxellales</taxon>
        <taxon>Moraxellaceae</taxon>
        <taxon>Acinetobacter</taxon>
    </lineage>
</organism>
<comment type="similarity">
    <text evidence="1 3">Belongs to the short-chain dehydrogenases/reductases (SDR) family.</text>
</comment>
<dbReference type="Proteomes" id="UP000013190">
    <property type="component" value="Unassembled WGS sequence"/>
</dbReference>
<sequence length="270" mass="30122">MTNLQGKTIILTGGSGGIGEQAAIQLAELGAKICLIARRKDELERVQQVIQQQGGQVWIYPVDITQEDHAKNCIEQILSEHAKVDVLINNAARSIRRPIIQALDRLHDFERTMQINYFAAVRLTLALLPHFLEKGEGHVVNISTMSTQVPIPLFSAYLASKSALESFSRSLRMELGDQGIDVSIVYFPMVRTPMSSKTTIYKHMRMLDTSTAAGWIVKAVQQKSYRITSTSGAIANALLNTAPTTVMNLTRPLFRLMDRRLEKKLKDKSS</sequence>
<comment type="caution">
    <text evidence="5">The sequence shown here is derived from an EMBL/GenBank/DDBJ whole genome shotgun (WGS) entry which is preliminary data.</text>
</comment>
<evidence type="ECO:0000256" key="1">
    <source>
        <dbReference type="ARBA" id="ARBA00006484"/>
    </source>
</evidence>
<evidence type="ECO:0000313" key="6">
    <source>
        <dbReference type="Proteomes" id="UP000013190"/>
    </source>
</evidence>
<dbReference type="PANTHER" id="PTHR44196:SF1">
    <property type="entry name" value="DEHYDROGENASE_REDUCTASE SDR FAMILY MEMBER 7B"/>
    <property type="match status" value="1"/>
</dbReference>
<dbReference type="PRINTS" id="PR00080">
    <property type="entry name" value="SDRFAMILY"/>
</dbReference>
<dbReference type="SUPFAM" id="SSF51735">
    <property type="entry name" value="NAD(P)-binding Rossmann-fold domains"/>
    <property type="match status" value="1"/>
</dbReference>
<dbReference type="SMART" id="SM00822">
    <property type="entry name" value="PKS_KR"/>
    <property type="match status" value="1"/>
</dbReference>
<dbReference type="PANTHER" id="PTHR44196">
    <property type="entry name" value="DEHYDROGENASE/REDUCTASE SDR FAMILY MEMBER 7B"/>
    <property type="match status" value="1"/>
</dbReference>
<accession>A0ABP2TYU5</accession>
<dbReference type="RefSeq" id="WP_004661444.1">
    <property type="nucleotide sequence ID" value="NZ_BMDV01000002.1"/>
</dbReference>
<dbReference type="Gene3D" id="3.40.50.720">
    <property type="entry name" value="NAD(P)-binding Rossmann-like Domain"/>
    <property type="match status" value="1"/>
</dbReference>
<keyword evidence="6" id="KW-1185">Reference proteome</keyword>
<dbReference type="EMBL" id="APOJ01000022">
    <property type="protein sequence ID" value="ENU27393.1"/>
    <property type="molecule type" value="Genomic_DNA"/>
</dbReference>
<dbReference type="GeneID" id="92834915"/>
<evidence type="ECO:0000256" key="2">
    <source>
        <dbReference type="ARBA" id="ARBA00023002"/>
    </source>
</evidence>
<dbReference type="InterPro" id="IPR002347">
    <property type="entry name" value="SDR_fam"/>
</dbReference>
<dbReference type="PRINTS" id="PR00081">
    <property type="entry name" value="GDHRDH"/>
</dbReference>
<protein>
    <recommendedName>
        <fullName evidence="4">Ketoreductase domain-containing protein</fullName>
    </recommendedName>
</protein>
<name>A0ABP2TYU5_9GAMM</name>
<keyword evidence="2" id="KW-0560">Oxidoreductase</keyword>
<dbReference type="PIRSF" id="PIRSF000126">
    <property type="entry name" value="11-beta-HSD1"/>
    <property type="match status" value="1"/>
</dbReference>
<feature type="domain" description="Ketoreductase" evidence="4">
    <location>
        <begin position="7"/>
        <end position="193"/>
    </location>
</feature>
<evidence type="ECO:0000256" key="3">
    <source>
        <dbReference type="RuleBase" id="RU000363"/>
    </source>
</evidence>
<evidence type="ECO:0000313" key="5">
    <source>
        <dbReference type="EMBL" id="ENU27393.1"/>
    </source>
</evidence>
<dbReference type="CDD" id="cd05233">
    <property type="entry name" value="SDR_c"/>
    <property type="match status" value="1"/>
</dbReference>
<evidence type="ECO:0000259" key="4">
    <source>
        <dbReference type="SMART" id="SM00822"/>
    </source>
</evidence>
<reference evidence="5 6" key="2">
    <citation type="journal article" date="2016" name="Int. J. Syst. Evol. Microbiol.">
        <title>Taxonomy of haemolytic and/or proteolytic strains of the genus Acinetobacter with the proposal of Acinetobacter courvalinii sp. nov. (genomic species 14 sensu Bouvet &amp; Jeanjean), Acinetobacter dispersus sp. nov. (genomic species 17), Acinetobacter modestus sp. nov., Acinetobacter proteolyticus sp. nov. and Acinetobacter vivianii sp. nov.</title>
        <authorList>
            <person name="Nemec A."/>
            <person name="Radolfova-Krizova L."/>
            <person name="Maixnerova M."/>
            <person name="Vrestiakova E."/>
            <person name="Jezek P."/>
            <person name="Sedo O."/>
        </authorList>
    </citation>
    <scope>NUCLEOTIDE SEQUENCE [LARGE SCALE GENOMIC DNA]</scope>
    <source>
        <strain evidence="5 6">NIPH 236</strain>
    </source>
</reference>
<gene>
    <name evidence="5" type="ORF">F992_01507</name>
</gene>
<dbReference type="Pfam" id="PF00106">
    <property type="entry name" value="adh_short"/>
    <property type="match status" value="1"/>
</dbReference>
<reference evidence="6" key="1">
    <citation type="submission" date="2013-02" db="EMBL/GenBank/DDBJ databases">
        <title>The Genome Sequence of Acinetobacter sp. NIPH 236.</title>
        <authorList>
            <consortium name="The Broad Institute Genome Sequencing Platform"/>
            <consortium name="The Broad Institute Genome Sequencing Center for Infectious Disease"/>
            <person name="Cerqueira G."/>
            <person name="Feldgarden M."/>
            <person name="Courvalin P."/>
            <person name="Perichon B."/>
            <person name="Grillot-Courvalin C."/>
            <person name="Clermont D."/>
            <person name="Rocha E."/>
            <person name="Yoon E.-J."/>
            <person name="Nemec A."/>
            <person name="Walker B."/>
            <person name="Young S.K."/>
            <person name="Zeng Q."/>
            <person name="Gargeya S."/>
            <person name="Fitzgerald M."/>
            <person name="Haas B."/>
            <person name="Abouelleil A."/>
            <person name="Alvarado L."/>
            <person name="Arachchi H.M."/>
            <person name="Berlin A.M."/>
            <person name="Chapman S.B."/>
            <person name="Dewar J."/>
            <person name="Goldberg J."/>
            <person name="Griggs A."/>
            <person name="Gujja S."/>
            <person name="Hansen M."/>
            <person name="Howarth C."/>
            <person name="Imamovic A."/>
            <person name="Larimer J."/>
            <person name="McCowan C."/>
            <person name="Murphy C."/>
            <person name="Neiman D."/>
            <person name="Pearson M."/>
            <person name="Priest M."/>
            <person name="Roberts A."/>
            <person name="Saif S."/>
            <person name="Shea T."/>
            <person name="Sisk P."/>
            <person name="Sykes S."/>
            <person name="Wortman J."/>
            <person name="Nusbaum C."/>
            <person name="Birren B."/>
        </authorList>
    </citation>
    <scope>NUCLEOTIDE SEQUENCE [LARGE SCALE GENOMIC DNA]</scope>
    <source>
        <strain evidence="6">NIPH 236</strain>
    </source>
</reference>
<dbReference type="InterPro" id="IPR057326">
    <property type="entry name" value="KR_dom"/>
</dbReference>
<proteinExistence type="inferred from homology"/>
<dbReference type="InterPro" id="IPR036291">
    <property type="entry name" value="NAD(P)-bd_dom_sf"/>
</dbReference>